<comment type="similarity">
    <text evidence="1">Belongs to the short-chain dehydrogenases/reductases (SDR) family.</text>
</comment>
<evidence type="ECO:0000313" key="6">
    <source>
        <dbReference type="Proteomes" id="UP000241462"/>
    </source>
</evidence>
<gene>
    <name evidence="5" type="ORF">BD289DRAFT_441325</name>
</gene>
<proteinExistence type="inferred from homology"/>
<dbReference type="GO" id="GO:0016491">
    <property type="term" value="F:oxidoreductase activity"/>
    <property type="evidence" value="ECO:0007669"/>
    <property type="project" value="UniProtKB-KW"/>
</dbReference>
<dbReference type="InterPro" id="IPR002347">
    <property type="entry name" value="SDR_fam"/>
</dbReference>
<evidence type="ECO:0000256" key="4">
    <source>
        <dbReference type="SAM" id="MobiDB-lite"/>
    </source>
</evidence>
<protein>
    <submittedName>
        <fullName evidence="5">Short-chain dehydrogenase/reductase family protein</fullName>
    </submittedName>
</protein>
<evidence type="ECO:0000256" key="2">
    <source>
        <dbReference type="ARBA" id="ARBA00022857"/>
    </source>
</evidence>
<dbReference type="PRINTS" id="PR00080">
    <property type="entry name" value="SDRFAMILY"/>
</dbReference>
<sequence length="285" mass="29938">MASAGRLAGKNAVVTGAAGGIGLETCILFAKEGARVLMADISAPALDKARAKLLQLVPAASDRVSTTLCDVSKEAQVAAMIESLDAHGGLDVIFNNAGIMHAKDDDAVGTPEAIWDLTMDINVKGVWFGSKHAVLALRRHSKTKGSIINTASVVALVGSATPQLAYTASKGAVLALTRELAMVHAREGFRFNSLCPAPLNTPLLQDWLGDDQPKRMRREIHFPSGRFGEAIEQAHAVVFLASDESSFVNGHDMVVDGGMTKAYVTPEGSAPQAPVNNALKDSLDA</sequence>
<dbReference type="InterPro" id="IPR020904">
    <property type="entry name" value="Sc_DH/Rdtase_CS"/>
</dbReference>
<dbReference type="Pfam" id="PF13561">
    <property type="entry name" value="adh_short_C2"/>
    <property type="match status" value="1"/>
</dbReference>
<dbReference type="CDD" id="cd05233">
    <property type="entry name" value="SDR_c"/>
    <property type="match status" value="1"/>
</dbReference>
<dbReference type="EMBL" id="KZ678541">
    <property type="protein sequence ID" value="PSR80149.1"/>
    <property type="molecule type" value="Genomic_DNA"/>
</dbReference>
<organism evidence="5 6">
    <name type="scientific">Coniella lustricola</name>
    <dbReference type="NCBI Taxonomy" id="2025994"/>
    <lineage>
        <taxon>Eukaryota</taxon>
        <taxon>Fungi</taxon>
        <taxon>Dikarya</taxon>
        <taxon>Ascomycota</taxon>
        <taxon>Pezizomycotina</taxon>
        <taxon>Sordariomycetes</taxon>
        <taxon>Sordariomycetidae</taxon>
        <taxon>Diaporthales</taxon>
        <taxon>Schizoparmaceae</taxon>
        <taxon>Coniella</taxon>
    </lineage>
</organism>
<dbReference type="PANTHER" id="PTHR43180">
    <property type="entry name" value="3-OXOACYL-(ACYL-CARRIER-PROTEIN) REDUCTASE (AFU_ORTHOLOGUE AFUA_6G11210)"/>
    <property type="match status" value="1"/>
</dbReference>
<keyword evidence="2" id="KW-0521">NADP</keyword>
<dbReference type="SUPFAM" id="SSF51735">
    <property type="entry name" value="NAD(P)-binding Rossmann-fold domains"/>
    <property type="match status" value="1"/>
</dbReference>
<dbReference type="OrthoDB" id="417891at2759"/>
<dbReference type="PROSITE" id="PS00061">
    <property type="entry name" value="ADH_SHORT"/>
    <property type="match status" value="1"/>
</dbReference>
<evidence type="ECO:0000256" key="1">
    <source>
        <dbReference type="ARBA" id="ARBA00006484"/>
    </source>
</evidence>
<dbReference type="PANTHER" id="PTHR43180:SF63">
    <property type="entry name" value="DEHYDROGENASE_REDUCTASE FAMILY PROTEIN, PUTATIVE (AFU_ORTHOLOGUE AFUA_6G03520)-RELATED"/>
    <property type="match status" value="1"/>
</dbReference>
<evidence type="ECO:0000313" key="5">
    <source>
        <dbReference type="EMBL" id="PSR80149.1"/>
    </source>
</evidence>
<dbReference type="Proteomes" id="UP000241462">
    <property type="component" value="Unassembled WGS sequence"/>
</dbReference>
<keyword evidence="6" id="KW-1185">Reference proteome</keyword>
<dbReference type="PRINTS" id="PR00081">
    <property type="entry name" value="GDHRDH"/>
</dbReference>
<dbReference type="FunFam" id="3.40.50.720:FF:000084">
    <property type="entry name" value="Short-chain dehydrogenase reductase"/>
    <property type="match status" value="1"/>
</dbReference>
<dbReference type="STRING" id="2025994.A0A2T2ZZL7"/>
<dbReference type="InterPro" id="IPR036291">
    <property type="entry name" value="NAD(P)-bd_dom_sf"/>
</dbReference>
<evidence type="ECO:0000256" key="3">
    <source>
        <dbReference type="ARBA" id="ARBA00023002"/>
    </source>
</evidence>
<dbReference type="InParanoid" id="A0A2T2ZZL7"/>
<accession>A0A2T2ZZL7</accession>
<keyword evidence="3" id="KW-0560">Oxidoreductase</keyword>
<dbReference type="AlphaFoldDB" id="A0A2T2ZZL7"/>
<feature type="region of interest" description="Disordered" evidence="4">
    <location>
        <begin position="265"/>
        <end position="285"/>
    </location>
</feature>
<reference evidence="5 6" key="1">
    <citation type="journal article" date="2018" name="Mycol. Prog.">
        <title>Coniella lustricola, a new species from submerged detritus.</title>
        <authorList>
            <person name="Raudabaugh D.B."/>
            <person name="Iturriaga T."/>
            <person name="Carver A."/>
            <person name="Mondo S."/>
            <person name="Pangilinan J."/>
            <person name="Lipzen A."/>
            <person name="He G."/>
            <person name="Amirebrahimi M."/>
            <person name="Grigoriev I.V."/>
            <person name="Miller A.N."/>
        </authorList>
    </citation>
    <scope>NUCLEOTIDE SEQUENCE [LARGE SCALE GENOMIC DNA]</scope>
    <source>
        <strain evidence="5 6">B22-T-1</strain>
    </source>
</reference>
<dbReference type="Gene3D" id="3.40.50.720">
    <property type="entry name" value="NAD(P)-binding Rossmann-like Domain"/>
    <property type="match status" value="1"/>
</dbReference>
<name>A0A2T2ZZL7_9PEZI</name>